<organism evidence="2 3">
    <name type="scientific">Vibrio renipiscarius</name>
    <dbReference type="NCBI Taxonomy" id="1461322"/>
    <lineage>
        <taxon>Bacteria</taxon>
        <taxon>Pseudomonadati</taxon>
        <taxon>Pseudomonadota</taxon>
        <taxon>Gammaproteobacteria</taxon>
        <taxon>Vibrionales</taxon>
        <taxon>Vibrionaceae</taxon>
        <taxon>Vibrio</taxon>
    </lineage>
</organism>
<reference evidence="2 3" key="1">
    <citation type="submission" date="2014-11" db="EMBL/GenBank/DDBJ databases">
        <title>Draft Genome Sequence of Vibrio piscirenalis strains CECT 8603T and CECT 8604, two marine Gammaproteobacterium isolated from cultured gilthead sea bream (Sparus aurata).</title>
        <authorList>
            <person name="Arahal D.R."/>
            <person name="Rodrigo-Torres L."/>
            <person name="Lucena T."/>
            <person name="Pujalte M.J."/>
        </authorList>
    </citation>
    <scope>NUCLEOTIDE SEQUENCE [LARGE SCALE GENOMIC DNA]</scope>
    <source>
        <strain evidence="2 3">DCR 1-4-2</strain>
    </source>
</reference>
<accession>A0A0C2NYA2</accession>
<dbReference type="AlphaFoldDB" id="A0A0C2NPL7"/>
<keyword evidence="3" id="KW-1185">Reference proteome</keyword>
<feature type="transmembrane region" description="Helical" evidence="1">
    <location>
        <begin position="28"/>
        <end position="48"/>
    </location>
</feature>
<evidence type="ECO:0000256" key="1">
    <source>
        <dbReference type="SAM" id="Phobius"/>
    </source>
</evidence>
<comment type="caution">
    <text evidence="2">The sequence shown here is derived from an EMBL/GenBank/DDBJ whole genome shotgun (WGS) entry which is preliminary data.</text>
</comment>
<evidence type="ECO:0008006" key="4">
    <source>
        <dbReference type="Google" id="ProtNLM"/>
    </source>
</evidence>
<dbReference type="EMBL" id="JTKH01000024">
    <property type="protein sequence ID" value="KII76052.1"/>
    <property type="molecule type" value="Genomic_DNA"/>
</dbReference>
<dbReference type="RefSeq" id="WP_040991986.1">
    <property type="nucleotide sequence ID" value="NZ_JTKH01000024.1"/>
</dbReference>
<keyword evidence="1" id="KW-1133">Transmembrane helix</keyword>
<sequence>MTSSTNDSLLPLAELHLPDAPSWFPLAWGWWATAAAIILVLIACGLFFRWKKKRLAPKKAALLLIRREKPAAAFELVRQVALCYYPREQIAQLTGREWYLFLDAQLATPLFDVNFERWQNVLYAKQPSENNDELVEHCYQWVEQALPPKKKRG</sequence>
<keyword evidence="1" id="KW-0472">Membrane</keyword>
<proteinExistence type="predicted"/>
<evidence type="ECO:0000313" key="3">
    <source>
        <dbReference type="Proteomes" id="UP000031672"/>
    </source>
</evidence>
<dbReference type="Pfam" id="PF14316">
    <property type="entry name" value="DUF4381"/>
    <property type="match status" value="1"/>
</dbReference>
<dbReference type="STRING" id="1461322.OJ16_14595"/>
<gene>
    <name evidence="2" type="ORF">OJ16_14595</name>
</gene>
<evidence type="ECO:0000313" key="2">
    <source>
        <dbReference type="EMBL" id="KII76052.1"/>
    </source>
</evidence>
<dbReference type="InterPro" id="IPR025489">
    <property type="entry name" value="DUF4381"/>
</dbReference>
<protein>
    <recommendedName>
        <fullName evidence="4">DUF4381 domain-containing protein</fullName>
    </recommendedName>
</protein>
<accession>A0A0C2NPL7</accession>
<dbReference type="OrthoDB" id="283083at2"/>
<dbReference type="Proteomes" id="UP000031672">
    <property type="component" value="Unassembled WGS sequence"/>
</dbReference>
<keyword evidence="1" id="KW-0812">Transmembrane</keyword>
<name>A0A0C2NPL7_9VIBR</name>